<dbReference type="OrthoDB" id="5579281at2759"/>
<feature type="compositionally biased region" description="Pro residues" evidence="1">
    <location>
        <begin position="303"/>
        <end position="314"/>
    </location>
</feature>
<evidence type="ECO:0000256" key="1">
    <source>
        <dbReference type="SAM" id="MobiDB-lite"/>
    </source>
</evidence>
<sequence>MASMLALVGSQTLTETQATSTAGSSSSPHSARNATQRRIFVGPMPERVIANKEGQIRKAKSSTALGSVFSLSLDAGDKTQPESDKSEEVVRLLKENAYRSFLNRGGNAEDWKEDEDQDVVDELVQRWRESEWGQHWRHRHQNTTGQGLNQWFGTSFEIGTLMGVDIVQAESHVTKMGTRSTKLDGTGLRRSSASEAQSLSPTTGQETFVSALSTFGQASGIDIEVTGVSPSEDKDNPTPASSRTGLLPTQIPGRPDTVQKAKSDVPLRPSIHQGVSLLSAQSDGHLLSNKGKARVHYVDLPEVPGPSTPGPAPPEEVLERTQETVDPNTSLAATFTPDLKSPTPSEFRWGDIVLRGDYTFFRLPYKV</sequence>
<feature type="region of interest" description="Disordered" evidence="1">
    <location>
        <begin position="8"/>
        <end position="43"/>
    </location>
</feature>
<reference evidence="2" key="1">
    <citation type="submission" date="2020-11" db="EMBL/GenBank/DDBJ databases">
        <authorList>
            <consortium name="DOE Joint Genome Institute"/>
            <person name="Ahrendt S."/>
            <person name="Riley R."/>
            <person name="Andreopoulos W."/>
            <person name="Labutti K."/>
            <person name="Pangilinan J."/>
            <person name="Ruiz-Duenas F.J."/>
            <person name="Barrasa J.M."/>
            <person name="Sanchez-Garcia M."/>
            <person name="Camarero S."/>
            <person name="Miyauchi S."/>
            <person name="Serrano A."/>
            <person name="Linde D."/>
            <person name="Babiker R."/>
            <person name="Drula E."/>
            <person name="Ayuso-Fernandez I."/>
            <person name="Pacheco R."/>
            <person name="Padilla G."/>
            <person name="Ferreira P."/>
            <person name="Barriuso J."/>
            <person name="Kellner H."/>
            <person name="Castanera R."/>
            <person name="Alfaro M."/>
            <person name="Ramirez L."/>
            <person name="Pisabarro A.G."/>
            <person name="Kuo A."/>
            <person name="Tritt A."/>
            <person name="Lipzen A."/>
            <person name="He G."/>
            <person name="Yan M."/>
            <person name="Ng V."/>
            <person name="Cullen D."/>
            <person name="Martin F."/>
            <person name="Rosso M.-N."/>
            <person name="Henrissat B."/>
            <person name="Hibbett D."/>
            <person name="Martinez A.T."/>
            <person name="Grigoriev I.V."/>
        </authorList>
    </citation>
    <scope>NUCLEOTIDE SEQUENCE</scope>
    <source>
        <strain evidence="2">CBS 506.95</strain>
    </source>
</reference>
<dbReference type="Proteomes" id="UP000807306">
    <property type="component" value="Unassembled WGS sequence"/>
</dbReference>
<protein>
    <submittedName>
        <fullName evidence="2">Uncharacterized protein</fullName>
    </submittedName>
</protein>
<feature type="compositionally biased region" description="Polar residues" evidence="1">
    <location>
        <begin position="189"/>
        <end position="204"/>
    </location>
</feature>
<dbReference type="AlphaFoldDB" id="A0A9P6EDR1"/>
<evidence type="ECO:0000313" key="2">
    <source>
        <dbReference type="EMBL" id="KAF9527558.1"/>
    </source>
</evidence>
<keyword evidence="3" id="KW-1185">Reference proteome</keyword>
<feature type="compositionally biased region" description="Low complexity" evidence="1">
    <location>
        <begin position="14"/>
        <end position="34"/>
    </location>
</feature>
<feature type="compositionally biased region" description="Polar residues" evidence="1">
    <location>
        <begin position="324"/>
        <end position="333"/>
    </location>
</feature>
<feature type="region of interest" description="Disordered" evidence="1">
    <location>
        <begin position="226"/>
        <end position="254"/>
    </location>
</feature>
<organism evidence="2 3">
    <name type="scientific">Crepidotus variabilis</name>
    <dbReference type="NCBI Taxonomy" id="179855"/>
    <lineage>
        <taxon>Eukaryota</taxon>
        <taxon>Fungi</taxon>
        <taxon>Dikarya</taxon>
        <taxon>Basidiomycota</taxon>
        <taxon>Agaricomycotina</taxon>
        <taxon>Agaricomycetes</taxon>
        <taxon>Agaricomycetidae</taxon>
        <taxon>Agaricales</taxon>
        <taxon>Agaricineae</taxon>
        <taxon>Crepidotaceae</taxon>
        <taxon>Crepidotus</taxon>
    </lineage>
</organism>
<comment type="caution">
    <text evidence="2">The sequence shown here is derived from an EMBL/GenBank/DDBJ whole genome shotgun (WGS) entry which is preliminary data.</text>
</comment>
<proteinExistence type="predicted"/>
<name>A0A9P6EDR1_9AGAR</name>
<evidence type="ECO:0000313" key="3">
    <source>
        <dbReference type="Proteomes" id="UP000807306"/>
    </source>
</evidence>
<feature type="region of interest" description="Disordered" evidence="1">
    <location>
        <begin position="302"/>
        <end position="340"/>
    </location>
</feature>
<accession>A0A9P6EDR1</accession>
<dbReference type="EMBL" id="MU157860">
    <property type="protein sequence ID" value="KAF9527558.1"/>
    <property type="molecule type" value="Genomic_DNA"/>
</dbReference>
<feature type="region of interest" description="Disordered" evidence="1">
    <location>
        <begin position="177"/>
        <end position="204"/>
    </location>
</feature>
<gene>
    <name evidence="2" type="ORF">CPB83DRAFT_391423</name>
</gene>